<comment type="subcellular location">
    <subcellularLocation>
        <location evidence="6">Golgi apparatus</location>
        <location evidence="6">Golgi stack membrane</location>
        <topology evidence="6">Single-pass type II membrane protein</topology>
    </subcellularLocation>
</comment>
<dbReference type="GO" id="GO:0042546">
    <property type="term" value="P:cell wall biogenesis"/>
    <property type="evidence" value="ECO:0007669"/>
    <property type="project" value="InterPro"/>
</dbReference>
<reference evidence="8 9" key="1">
    <citation type="submission" date="2020-08" db="EMBL/GenBank/DDBJ databases">
        <title>Plant Genome Project.</title>
        <authorList>
            <person name="Zhang R.-G."/>
        </authorList>
    </citation>
    <scope>NUCLEOTIDE SEQUENCE [LARGE SCALE GENOMIC DNA]</scope>
    <source>
        <tissue evidence="8">Rhizome</tissue>
    </source>
</reference>
<keyword evidence="5 6" id="KW-0961">Cell wall biogenesis/degradation</keyword>
<feature type="region of interest" description="Disordered" evidence="7">
    <location>
        <begin position="1"/>
        <end position="20"/>
    </location>
</feature>
<keyword evidence="6" id="KW-0333">Golgi apparatus</keyword>
<evidence type="ECO:0000256" key="5">
    <source>
        <dbReference type="ARBA" id="ARBA00023316"/>
    </source>
</evidence>
<dbReference type="GO" id="GO:0032580">
    <property type="term" value="C:Golgi cisterna membrane"/>
    <property type="evidence" value="ECO:0007669"/>
    <property type="project" value="UniProtKB-SubCell"/>
</dbReference>
<evidence type="ECO:0000313" key="9">
    <source>
        <dbReference type="Proteomes" id="UP000734854"/>
    </source>
</evidence>
<keyword evidence="4" id="KW-0325">Glycoprotein</keyword>
<keyword evidence="2 6" id="KW-0328">Glycosyltransferase</keyword>
<evidence type="ECO:0000256" key="1">
    <source>
        <dbReference type="ARBA" id="ARBA00010481"/>
    </source>
</evidence>
<dbReference type="Pfam" id="PF03254">
    <property type="entry name" value="XG_FTase"/>
    <property type="match status" value="1"/>
</dbReference>
<evidence type="ECO:0000256" key="6">
    <source>
        <dbReference type="RuleBase" id="RU367004"/>
    </source>
</evidence>
<keyword evidence="6" id="KW-0472">Membrane</keyword>
<dbReference type="OrthoDB" id="428346at2759"/>
<name>A0A8J5GJ40_ZINOF</name>
<dbReference type="PANTHER" id="PTHR31889">
    <property type="entry name" value="FUCOSYLTRANSFERASE 2-RELATED"/>
    <property type="match status" value="1"/>
</dbReference>
<keyword evidence="6" id="KW-0812">Transmembrane</keyword>
<dbReference type="InterPro" id="IPR004938">
    <property type="entry name" value="XG_FTase"/>
</dbReference>
<dbReference type="EC" id="2.4.1.-" evidence="6"/>
<comment type="function">
    <text evidence="6">May be involved in cell wall biosynthesis.</text>
</comment>
<dbReference type="EMBL" id="JACMSC010000010">
    <property type="protein sequence ID" value="KAG6504754.1"/>
    <property type="molecule type" value="Genomic_DNA"/>
</dbReference>
<organism evidence="8 9">
    <name type="scientific">Zingiber officinale</name>
    <name type="common">Ginger</name>
    <name type="synonym">Amomum zingiber</name>
    <dbReference type="NCBI Taxonomy" id="94328"/>
    <lineage>
        <taxon>Eukaryota</taxon>
        <taxon>Viridiplantae</taxon>
        <taxon>Streptophyta</taxon>
        <taxon>Embryophyta</taxon>
        <taxon>Tracheophyta</taxon>
        <taxon>Spermatophyta</taxon>
        <taxon>Magnoliopsida</taxon>
        <taxon>Liliopsida</taxon>
        <taxon>Zingiberales</taxon>
        <taxon>Zingiberaceae</taxon>
        <taxon>Zingiber</taxon>
    </lineage>
</organism>
<dbReference type="GO" id="GO:0009969">
    <property type="term" value="P:xyloglucan biosynthetic process"/>
    <property type="evidence" value="ECO:0007669"/>
    <property type="project" value="TreeGrafter"/>
</dbReference>
<evidence type="ECO:0000256" key="2">
    <source>
        <dbReference type="ARBA" id="ARBA00022676"/>
    </source>
</evidence>
<dbReference type="GO" id="GO:0071555">
    <property type="term" value="P:cell wall organization"/>
    <property type="evidence" value="ECO:0007669"/>
    <property type="project" value="UniProtKB-UniRule"/>
</dbReference>
<dbReference type="GO" id="GO:0008107">
    <property type="term" value="F:galactoside 2-alpha-L-fucosyltransferase activity"/>
    <property type="evidence" value="ECO:0007669"/>
    <property type="project" value="InterPro"/>
</dbReference>
<evidence type="ECO:0000256" key="7">
    <source>
        <dbReference type="SAM" id="MobiDB-lite"/>
    </source>
</evidence>
<keyword evidence="3 6" id="KW-0808">Transferase</keyword>
<comment type="similarity">
    <text evidence="1 6">Belongs to the glycosyltransferase 37 family.</text>
</comment>
<keyword evidence="6" id="KW-1133">Transmembrane helix</keyword>
<protein>
    <recommendedName>
        <fullName evidence="6">Fucosyltransferase</fullName>
        <ecNumber evidence="6">2.4.1.-</ecNumber>
    </recommendedName>
</protein>
<dbReference type="AlphaFoldDB" id="A0A8J5GJ40"/>
<comment type="caution">
    <text evidence="8">The sequence shown here is derived from an EMBL/GenBank/DDBJ whole genome shotgun (WGS) entry which is preliminary data.</text>
</comment>
<proteinExistence type="inferred from homology"/>
<dbReference type="Proteomes" id="UP000734854">
    <property type="component" value="Unassembled WGS sequence"/>
</dbReference>
<feature type="transmembrane region" description="Helical" evidence="6">
    <location>
        <begin position="39"/>
        <end position="58"/>
    </location>
</feature>
<sequence>MKQSRRQALPRDEPPETENEIGTSRAFVGYAYGVARRPILAAAALFTLLLLLMVLSAFRRSSPFDVLLSGYPSPEKTTNATCSSVPKEARLTDKFHGGFLSTALNESSCLSRYQSSLYRKPSNHTPSAYLEQKLRRYEALHKKCGPGTELFRQSVKHLASNRTTGPLECNYVVWLPADGLGNRMISIASAFLYALLNDKVLLLHLPRDMADLFCEPFPDTSWLLPRDDFPVKNLDRIFEHDPHSYGKLLRNKVLSNDMNVSSSSSSLPGYLYLHLLHANDDFDKMFYCGEGQQLLKNFPWLLLRSNEYFAPAFFFIPELQEELDLLFPEKSTVFHHLGRYLYNPTNSVWGYITRYHEAYLANARDVLGIQIRIFAFAKVEFDDMLSQIVNCSVKENLLPEVDLEGSNSLPGITDSKPKAVLVASLMGEYFDKLRDRYYEHAAVTGEVVGVYQPSHEEQQRTDKLTHNMKALAEIFLLSMSDEVITSPFSTFGYVAHGLGGLRPLILVRNRNQEPPCVRSLSMEPCFHFPPSYDCIAKKKVDKGSMMPYIQHCEDFFLGVKVFNN</sequence>
<evidence type="ECO:0000256" key="3">
    <source>
        <dbReference type="ARBA" id="ARBA00022679"/>
    </source>
</evidence>
<keyword evidence="9" id="KW-1185">Reference proteome</keyword>
<evidence type="ECO:0000313" key="8">
    <source>
        <dbReference type="EMBL" id="KAG6504754.1"/>
    </source>
</evidence>
<dbReference type="PANTHER" id="PTHR31889:SF2">
    <property type="entry name" value="FUCOSYLTRANSFERASE 3"/>
    <property type="match status" value="1"/>
</dbReference>
<accession>A0A8J5GJ40</accession>
<gene>
    <name evidence="8" type="ORF">ZIOFF_037101</name>
</gene>
<evidence type="ECO:0000256" key="4">
    <source>
        <dbReference type="ARBA" id="ARBA00023180"/>
    </source>
</evidence>